<name>A0A133ZY71_9FIRM</name>
<gene>
    <name evidence="5" type="primary">truB</name>
    <name evidence="8" type="ORF">HMPREF1866_00582</name>
</gene>
<dbReference type="Pfam" id="PF16198">
    <property type="entry name" value="TruB_C_2"/>
    <property type="match status" value="1"/>
</dbReference>
<evidence type="ECO:0000259" key="7">
    <source>
        <dbReference type="Pfam" id="PF16198"/>
    </source>
</evidence>
<evidence type="ECO:0000256" key="2">
    <source>
        <dbReference type="ARBA" id="ARBA00005642"/>
    </source>
</evidence>
<keyword evidence="3 5" id="KW-0819">tRNA processing</keyword>
<evidence type="ECO:0000256" key="1">
    <source>
        <dbReference type="ARBA" id="ARBA00000385"/>
    </source>
</evidence>
<evidence type="ECO:0000259" key="6">
    <source>
        <dbReference type="Pfam" id="PF01509"/>
    </source>
</evidence>
<dbReference type="CDD" id="cd02573">
    <property type="entry name" value="PseudoU_synth_EcTruB"/>
    <property type="match status" value="1"/>
</dbReference>
<dbReference type="InterPro" id="IPR014780">
    <property type="entry name" value="tRNA_psdUridine_synth_TruB"/>
</dbReference>
<protein>
    <recommendedName>
        <fullName evidence="5">tRNA pseudouridine synthase B</fullName>
        <ecNumber evidence="5">5.4.99.25</ecNumber>
    </recommendedName>
    <alternativeName>
        <fullName evidence="5">tRNA pseudouridine(55) synthase</fullName>
        <shortName evidence="5">Psi55 synthase</shortName>
    </alternativeName>
    <alternativeName>
        <fullName evidence="5">tRNA pseudouridylate synthase</fullName>
    </alternativeName>
    <alternativeName>
        <fullName evidence="5">tRNA-uridine isomerase</fullName>
    </alternativeName>
</protein>
<dbReference type="InterPro" id="IPR020103">
    <property type="entry name" value="PsdUridine_synth_cat_dom_sf"/>
</dbReference>
<dbReference type="Gene3D" id="3.30.2350.10">
    <property type="entry name" value="Pseudouridine synthase"/>
    <property type="match status" value="1"/>
</dbReference>
<dbReference type="PATRIC" id="fig|467210.3.peg.575"/>
<dbReference type="AlphaFoldDB" id="A0A133ZY71"/>
<keyword evidence="4 5" id="KW-0413">Isomerase</keyword>
<feature type="domain" description="Pseudouridine synthase II N-terminal" evidence="6">
    <location>
        <begin position="28"/>
        <end position="176"/>
    </location>
</feature>
<keyword evidence="9" id="KW-1185">Reference proteome</keyword>
<dbReference type="PANTHER" id="PTHR13767:SF2">
    <property type="entry name" value="PSEUDOURIDYLATE SYNTHASE TRUB1"/>
    <property type="match status" value="1"/>
</dbReference>
<dbReference type="GO" id="GO:0003723">
    <property type="term" value="F:RNA binding"/>
    <property type="evidence" value="ECO:0007669"/>
    <property type="project" value="InterPro"/>
</dbReference>
<reference evidence="9" key="1">
    <citation type="submission" date="2016-01" db="EMBL/GenBank/DDBJ databases">
        <authorList>
            <person name="Mitreva M."/>
            <person name="Pepin K.H."/>
            <person name="Mihindukulasuriya K.A."/>
            <person name="Fulton R."/>
            <person name="Fronick C."/>
            <person name="O'Laughlin M."/>
            <person name="Miner T."/>
            <person name="Herter B."/>
            <person name="Rosa B.A."/>
            <person name="Cordes M."/>
            <person name="Tomlinson C."/>
            <person name="Wollam A."/>
            <person name="Palsikar V.B."/>
            <person name="Mardis E.R."/>
            <person name="Wilson R.K."/>
        </authorList>
    </citation>
    <scope>NUCLEOTIDE SEQUENCE [LARGE SCALE GENOMIC DNA]</scope>
    <source>
        <strain evidence="9">DNF00896</strain>
    </source>
</reference>
<dbReference type="InterPro" id="IPR002501">
    <property type="entry name" value="PsdUridine_synth_N"/>
</dbReference>
<dbReference type="GO" id="GO:0160148">
    <property type="term" value="F:tRNA pseudouridine(55) synthase activity"/>
    <property type="evidence" value="ECO:0007669"/>
    <property type="project" value="UniProtKB-EC"/>
</dbReference>
<dbReference type="GO" id="GO:1990481">
    <property type="term" value="P:mRNA pseudouridine synthesis"/>
    <property type="evidence" value="ECO:0007669"/>
    <property type="project" value="TreeGrafter"/>
</dbReference>
<dbReference type="Proteomes" id="UP000070394">
    <property type="component" value="Unassembled WGS sequence"/>
</dbReference>
<dbReference type="GO" id="GO:0031119">
    <property type="term" value="P:tRNA pseudouridine synthesis"/>
    <property type="evidence" value="ECO:0007669"/>
    <property type="project" value="UniProtKB-UniRule"/>
</dbReference>
<comment type="caution">
    <text evidence="8">The sequence shown here is derived from an EMBL/GenBank/DDBJ whole genome shotgun (WGS) entry which is preliminary data.</text>
</comment>
<dbReference type="EC" id="5.4.99.25" evidence="5"/>
<evidence type="ECO:0000313" key="8">
    <source>
        <dbReference type="EMBL" id="KXB60397.1"/>
    </source>
</evidence>
<evidence type="ECO:0000256" key="3">
    <source>
        <dbReference type="ARBA" id="ARBA00022694"/>
    </source>
</evidence>
<dbReference type="PANTHER" id="PTHR13767">
    <property type="entry name" value="TRNA-PSEUDOURIDINE SYNTHASE"/>
    <property type="match status" value="1"/>
</dbReference>
<feature type="domain" description="tRNA pseudouridylate synthase B C-terminal" evidence="7">
    <location>
        <begin position="177"/>
        <end position="224"/>
    </location>
</feature>
<dbReference type="SUPFAM" id="SSF55120">
    <property type="entry name" value="Pseudouridine synthase"/>
    <property type="match status" value="1"/>
</dbReference>
<evidence type="ECO:0000256" key="5">
    <source>
        <dbReference type="HAMAP-Rule" id="MF_01080"/>
    </source>
</evidence>
<dbReference type="RefSeq" id="WP_060930526.1">
    <property type="nucleotide sequence ID" value="NZ_KQ959776.1"/>
</dbReference>
<proteinExistence type="inferred from homology"/>
<accession>A0A133ZY71</accession>
<organism evidence="8 9">
    <name type="scientific">Lachnoanaerobaculum saburreum</name>
    <dbReference type="NCBI Taxonomy" id="467210"/>
    <lineage>
        <taxon>Bacteria</taxon>
        <taxon>Bacillati</taxon>
        <taxon>Bacillota</taxon>
        <taxon>Clostridia</taxon>
        <taxon>Lachnospirales</taxon>
        <taxon>Lachnospiraceae</taxon>
        <taxon>Lachnoanaerobaculum</taxon>
    </lineage>
</organism>
<dbReference type="InterPro" id="IPR032819">
    <property type="entry name" value="TruB_C"/>
</dbReference>
<dbReference type="NCBIfam" id="TIGR00431">
    <property type="entry name" value="TruB"/>
    <property type="match status" value="1"/>
</dbReference>
<comment type="function">
    <text evidence="5">Responsible for synthesis of pseudouridine from uracil-55 in the psi GC loop of transfer RNAs.</text>
</comment>
<feature type="active site" description="Nucleophile" evidence="5">
    <location>
        <position position="43"/>
    </location>
</feature>
<dbReference type="STRING" id="467210.HMPREF1866_00582"/>
<dbReference type="OrthoDB" id="9802309at2"/>
<evidence type="ECO:0000256" key="4">
    <source>
        <dbReference type="ARBA" id="ARBA00023235"/>
    </source>
</evidence>
<comment type="catalytic activity">
    <reaction evidence="1 5">
        <text>uridine(55) in tRNA = pseudouridine(55) in tRNA</text>
        <dbReference type="Rhea" id="RHEA:42532"/>
        <dbReference type="Rhea" id="RHEA-COMP:10101"/>
        <dbReference type="Rhea" id="RHEA-COMP:10102"/>
        <dbReference type="ChEBI" id="CHEBI:65314"/>
        <dbReference type="ChEBI" id="CHEBI:65315"/>
        <dbReference type="EC" id="5.4.99.25"/>
    </reaction>
</comment>
<dbReference type="EMBL" id="LSDA01000014">
    <property type="protein sequence ID" value="KXB60397.1"/>
    <property type="molecule type" value="Genomic_DNA"/>
</dbReference>
<sequence>MAKNTYNGIINIFKEKGYTSHDVVAKMRGILKQKKIGHSGTLDPDATGVLPVLLGNATVLSDMLTDKSKEYEAILLLGVSTDTQDISGEVLKEVDTSSLKEDDVKSAVLSFLGEYMQMPPMYSALKVGGKKLVDLAREGKEVKREPRKVHIFDIDIIDISLPRVKFKAKVSKGTYIRTLCYDIGEKLLVGGCMESLIRTRVDRFDIKGAITLDRVEERKECINNDIMSVEEYFSFLPKINTSPDFDKYLHNGNKLKFNKDFELSELYRLYDSQDRFIAIYRREMTELKPFKMFL</sequence>
<evidence type="ECO:0000313" key="9">
    <source>
        <dbReference type="Proteomes" id="UP000070394"/>
    </source>
</evidence>
<dbReference type="Pfam" id="PF01509">
    <property type="entry name" value="TruB_N"/>
    <property type="match status" value="1"/>
</dbReference>
<comment type="similarity">
    <text evidence="2 5">Belongs to the pseudouridine synthase TruB family. Type 1 subfamily.</text>
</comment>
<dbReference type="HAMAP" id="MF_01080">
    <property type="entry name" value="TruB_bact"/>
    <property type="match status" value="1"/>
</dbReference>